<evidence type="ECO:0008006" key="3">
    <source>
        <dbReference type="Google" id="ProtNLM"/>
    </source>
</evidence>
<keyword evidence="2" id="KW-1185">Reference proteome</keyword>
<gene>
    <name evidence="1" type="ORF">Q9K01_09000</name>
</gene>
<protein>
    <recommendedName>
        <fullName evidence="3">DUF3800 domain-containing protein</fullName>
    </recommendedName>
</protein>
<proteinExistence type="predicted"/>
<evidence type="ECO:0000313" key="2">
    <source>
        <dbReference type="Proteomes" id="UP001235664"/>
    </source>
</evidence>
<dbReference type="EMBL" id="JAVAIL010000003">
    <property type="protein sequence ID" value="MDP4539758.1"/>
    <property type="molecule type" value="Genomic_DNA"/>
</dbReference>
<sequence length="78" mass="8695">MPGHTRLLFLDDSKQKNNARDGMDDLVAIGGISVAADRASELNNRLNQECSSEFGLPEGEAFKWSPPKKSWFKTNLKD</sequence>
<evidence type="ECO:0000313" key="1">
    <source>
        <dbReference type="EMBL" id="MDP4539758.1"/>
    </source>
</evidence>
<name>A0ABT9H8Y1_9SPHN</name>
<organism evidence="1 2">
    <name type="scientific">Qipengyuania benthica</name>
    <dbReference type="NCBI Taxonomy" id="3067651"/>
    <lineage>
        <taxon>Bacteria</taxon>
        <taxon>Pseudomonadati</taxon>
        <taxon>Pseudomonadota</taxon>
        <taxon>Alphaproteobacteria</taxon>
        <taxon>Sphingomonadales</taxon>
        <taxon>Erythrobacteraceae</taxon>
        <taxon>Qipengyuania</taxon>
    </lineage>
</organism>
<comment type="caution">
    <text evidence="1">The sequence shown here is derived from an EMBL/GenBank/DDBJ whole genome shotgun (WGS) entry which is preliminary data.</text>
</comment>
<reference evidence="1 2" key="1">
    <citation type="submission" date="2023-08" db="EMBL/GenBank/DDBJ databases">
        <title>genomic of DY56.</title>
        <authorList>
            <person name="Wang Y."/>
        </authorList>
    </citation>
    <scope>NUCLEOTIDE SEQUENCE [LARGE SCALE GENOMIC DNA]</scope>
    <source>
        <strain evidence="1 2">DY56-A-20</strain>
    </source>
</reference>
<dbReference type="Proteomes" id="UP001235664">
    <property type="component" value="Unassembled WGS sequence"/>
</dbReference>
<dbReference type="RefSeq" id="WP_305929913.1">
    <property type="nucleotide sequence ID" value="NZ_JAVAIL010000003.1"/>
</dbReference>
<accession>A0ABT9H8Y1</accession>